<keyword evidence="2" id="KW-0472">Membrane</keyword>
<feature type="compositionally biased region" description="Low complexity" evidence="1">
    <location>
        <begin position="14"/>
        <end position="43"/>
    </location>
</feature>
<accession>A0A7W9J232</accession>
<evidence type="ECO:0000313" key="4">
    <source>
        <dbReference type="Proteomes" id="UP000549971"/>
    </source>
</evidence>
<keyword evidence="2" id="KW-0812">Transmembrane</keyword>
<name>A0A7W9J232_9ACTN</name>
<proteinExistence type="predicted"/>
<reference evidence="3 4" key="1">
    <citation type="submission" date="2020-08" db="EMBL/GenBank/DDBJ databases">
        <title>Sequencing the genomes of 1000 actinobacteria strains.</title>
        <authorList>
            <person name="Klenk H.-P."/>
        </authorList>
    </citation>
    <scope>NUCLEOTIDE SEQUENCE [LARGE SCALE GENOMIC DNA]</scope>
    <source>
        <strain evidence="3 4">DSM 28967</strain>
    </source>
</reference>
<gene>
    <name evidence="3" type="ORF">HDA39_000985</name>
</gene>
<sequence>MSSPDDPTPPAAPPGSGEAPSAAQPGADAADAAATGRGPAGEAAIGGGPAGVAATGGGLAGEAATGGGAGGGAVTGGGRAISRGPAGAAVTDGGPVGEAAIGGAPAGAGATGGDPACEAATGGGAGGRAMTGGGPAGEAVTGGAAATGGGLVVPPRLRGALAAGACVVVALGAALAVDSRLDRHWATRGITLLLALACAAVLTVENGRRARRIIAVVGLLMFGFVFPVTSTTWSTPPEIDFALRVADDAQEAADKSAQSVVTVEDVRRAAEARGGAVGSLVTDKSPEARGSTAYPLIIRAHKDQGRPWACLTFENGLTAKVRAC</sequence>
<feature type="compositionally biased region" description="Pro residues" evidence="1">
    <location>
        <begin position="1"/>
        <end position="13"/>
    </location>
</feature>
<feature type="transmembrane region" description="Helical" evidence="2">
    <location>
        <begin position="213"/>
        <end position="233"/>
    </location>
</feature>
<keyword evidence="4" id="KW-1185">Reference proteome</keyword>
<organism evidence="3 4">
    <name type="scientific">Kribbella italica</name>
    <dbReference type="NCBI Taxonomy" id="1540520"/>
    <lineage>
        <taxon>Bacteria</taxon>
        <taxon>Bacillati</taxon>
        <taxon>Actinomycetota</taxon>
        <taxon>Actinomycetes</taxon>
        <taxon>Propionibacteriales</taxon>
        <taxon>Kribbellaceae</taxon>
        <taxon>Kribbella</taxon>
    </lineage>
</organism>
<evidence type="ECO:0000313" key="3">
    <source>
        <dbReference type="EMBL" id="MBB5834251.1"/>
    </source>
</evidence>
<feature type="region of interest" description="Disordered" evidence="1">
    <location>
        <begin position="1"/>
        <end position="44"/>
    </location>
</feature>
<feature type="transmembrane region" description="Helical" evidence="2">
    <location>
        <begin position="185"/>
        <end position="204"/>
    </location>
</feature>
<keyword evidence="2" id="KW-1133">Transmembrane helix</keyword>
<dbReference type="RefSeq" id="WP_238357367.1">
    <property type="nucleotide sequence ID" value="NZ_JACHMY010000001.1"/>
</dbReference>
<evidence type="ECO:0000256" key="1">
    <source>
        <dbReference type="SAM" id="MobiDB-lite"/>
    </source>
</evidence>
<protein>
    <submittedName>
        <fullName evidence="3">Uncharacterized protein</fullName>
    </submittedName>
</protein>
<comment type="caution">
    <text evidence="3">The sequence shown here is derived from an EMBL/GenBank/DDBJ whole genome shotgun (WGS) entry which is preliminary data.</text>
</comment>
<dbReference type="Proteomes" id="UP000549971">
    <property type="component" value="Unassembled WGS sequence"/>
</dbReference>
<evidence type="ECO:0000256" key="2">
    <source>
        <dbReference type="SAM" id="Phobius"/>
    </source>
</evidence>
<dbReference type="AlphaFoldDB" id="A0A7W9J232"/>
<dbReference type="EMBL" id="JACHMY010000001">
    <property type="protein sequence ID" value="MBB5834251.1"/>
    <property type="molecule type" value="Genomic_DNA"/>
</dbReference>